<reference evidence="4" key="1">
    <citation type="submission" date="2011-07" db="EMBL/GenBank/DDBJ databases">
        <authorList>
            <consortium name="Caenorhabditis brenneri Sequencing and Analysis Consortium"/>
            <person name="Wilson R.K."/>
        </authorList>
    </citation>
    <scope>NUCLEOTIDE SEQUENCE [LARGE SCALE GENOMIC DNA]</scope>
    <source>
        <strain evidence="4">PB2801</strain>
    </source>
</reference>
<feature type="region of interest" description="Disordered" evidence="2">
    <location>
        <begin position="165"/>
        <end position="236"/>
    </location>
</feature>
<feature type="region of interest" description="Disordered" evidence="2">
    <location>
        <begin position="432"/>
        <end position="451"/>
    </location>
</feature>
<proteinExistence type="predicted"/>
<keyword evidence="4" id="KW-1185">Reference proteome</keyword>
<evidence type="ECO:0000256" key="2">
    <source>
        <dbReference type="SAM" id="MobiDB-lite"/>
    </source>
</evidence>
<dbReference type="InParanoid" id="G0P4L5"/>
<gene>
    <name evidence="3" type="ORF">CAEBREN_17933</name>
</gene>
<dbReference type="AlphaFoldDB" id="G0P4L5"/>
<keyword evidence="1" id="KW-0175">Coiled coil</keyword>
<feature type="coiled-coil region" evidence="1">
    <location>
        <begin position="656"/>
        <end position="719"/>
    </location>
</feature>
<dbReference type="EMBL" id="GL380065">
    <property type="protein sequence ID" value="EGT44776.1"/>
    <property type="molecule type" value="Genomic_DNA"/>
</dbReference>
<feature type="compositionally biased region" description="Low complexity" evidence="2">
    <location>
        <begin position="165"/>
        <end position="181"/>
    </location>
</feature>
<dbReference type="Proteomes" id="UP000008068">
    <property type="component" value="Unassembled WGS sequence"/>
</dbReference>
<protein>
    <submittedName>
        <fullName evidence="3">Uncharacterized protein</fullName>
    </submittedName>
</protein>
<feature type="coiled-coil region" evidence="1">
    <location>
        <begin position="476"/>
        <end position="510"/>
    </location>
</feature>
<organism evidence="4">
    <name type="scientific">Caenorhabditis brenneri</name>
    <name type="common">Nematode worm</name>
    <dbReference type="NCBI Taxonomy" id="135651"/>
    <lineage>
        <taxon>Eukaryota</taxon>
        <taxon>Metazoa</taxon>
        <taxon>Ecdysozoa</taxon>
        <taxon>Nematoda</taxon>
        <taxon>Chromadorea</taxon>
        <taxon>Rhabditida</taxon>
        <taxon>Rhabditina</taxon>
        <taxon>Rhabditomorpha</taxon>
        <taxon>Rhabditoidea</taxon>
        <taxon>Rhabditidae</taxon>
        <taxon>Peloderinae</taxon>
        <taxon>Caenorhabditis</taxon>
    </lineage>
</organism>
<evidence type="ECO:0000313" key="3">
    <source>
        <dbReference type="EMBL" id="EGT44776.1"/>
    </source>
</evidence>
<feature type="compositionally biased region" description="Polar residues" evidence="2">
    <location>
        <begin position="31"/>
        <end position="43"/>
    </location>
</feature>
<feature type="region of interest" description="Disordered" evidence="2">
    <location>
        <begin position="28"/>
        <end position="47"/>
    </location>
</feature>
<evidence type="ECO:0000313" key="4">
    <source>
        <dbReference type="Proteomes" id="UP000008068"/>
    </source>
</evidence>
<accession>G0P4L5</accession>
<name>G0P4L5_CAEBE</name>
<dbReference type="HOGENOM" id="CLU_009312_0_0_1"/>
<evidence type="ECO:0000256" key="1">
    <source>
        <dbReference type="SAM" id="Coils"/>
    </source>
</evidence>
<feature type="compositionally biased region" description="Polar residues" evidence="2">
    <location>
        <begin position="219"/>
        <end position="230"/>
    </location>
</feature>
<feature type="compositionally biased region" description="Low complexity" evidence="2">
    <location>
        <begin position="196"/>
        <end position="211"/>
    </location>
</feature>
<sequence>MSVAQKALAPFAHLRSIQQQYGPGSVEAYGAQQQAEQTVQRSGYTKDQDNVTVHAEKDTSDTYKTKTVPDVQRKIKSWELSMAKTQFDEWEDIPTIWIVEIENLFKKRLEDFTKSQGVELQDVVFTPIRFCKSRADAQAHYAALLAEFRNTYNIQPAAAAVAQAKVDSPAQPQKQAPSQAQNPIQSSPEMLKNPTASAQNQAPPQDPAQPQSTSEKTENTASAQTQVSNQERQDEAKKVTALSNLPMACSKSQNPTQDKIPLQAQKDTSQHPAGAHAAPKAQPLAQAPIKTKAPPQAKSQTPHSKLAFVQSTAKLNEVALAKCQVDFYNECNPEYWARMEKHFVKRIEAFAKSHGVDPRDVVINSVPLAKSQDEAQAQYKALYAMAQEEGLSKIVTEHTASEITSQKGCLTQDNLLNQIALLKMELAETKGSQDQTLKDLNAKSEKTRSEHLKKVDYLQKRIKMGQVENQLLSSKLSEEQSTSEHLRANLEESEKEVERLKKVLKAKSEQKIRVPLPSAQMLDKSAPEVKKIVPSDISQIIALNKKMADEQAKANAQRHAEILAAIQTTVQESFKDAFKAKAEEKAKAEAEEKAKIEVKAQIYAQAYVKAKTEAKAKAKAKAETEAKNRAQAKPLGCPQSSSCAKTLPDAQSQIRIKNLQKVIDQLIKSYRNSAEKYLEQIRCLEYDIQKLTEDTDYKIEDLKKEVSEKDDKILELQKELWKVIDERQEARLDAEKLAMQLCNNW</sequence>
<feature type="compositionally biased region" description="Basic and acidic residues" evidence="2">
    <location>
        <begin position="436"/>
        <end position="451"/>
    </location>
</feature>